<dbReference type="InterPro" id="IPR044585">
    <property type="entry name" value="FLZ10/11"/>
</dbReference>
<comment type="similarity">
    <text evidence="1">Belongs to the FLZ family.</text>
</comment>
<sequence length="339" mass="37342">MLRKRSRSLKDQQMGNPMPDPLPESYLSSGLLSQKHKATSFFNVPALLVGLNAKHSESDSARSPTSPLEFQVFSSTVGSPLRSQRSYEGTHKSWGCNKVGLIGIIDSLDHKTECPGILPIENRGINVIFGPQMSSKNCFDSIDGPKSLPNEAKLLNLHKADSLVLFGSCSLDSSISLSNFSGIATRNRSLGNPSGPKMDLIPEPSGCITSEIELSEDYTCVRTHGPNPKVTHIFCDCILDCHNYEFAHFSRCGDEDEIMGLLSKGPASCEEQHFLSFCYTCKKDLDGKDIYIYRGDKAFCSSACRSMEILIDEDMEKTNNSDGFEKPNELEECSLFIAI</sequence>
<feature type="region of interest" description="Disordered" evidence="5">
    <location>
        <begin position="1"/>
        <end position="27"/>
    </location>
</feature>
<evidence type="ECO:0000313" key="8">
    <source>
        <dbReference type="Proteomes" id="UP001152484"/>
    </source>
</evidence>
<feature type="zinc finger region" description="FLZ-type" evidence="4">
    <location>
        <begin position="273"/>
        <end position="316"/>
    </location>
</feature>
<dbReference type="PANTHER" id="PTHR46868">
    <property type="entry name" value="FCS-LIKE ZINC FINGER 11"/>
    <property type="match status" value="1"/>
</dbReference>
<feature type="domain" description="FLZ-type" evidence="6">
    <location>
        <begin position="273"/>
        <end position="316"/>
    </location>
</feature>
<evidence type="ECO:0000256" key="1">
    <source>
        <dbReference type="ARBA" id="ARBA00009374"/>
    </source>
</evidence>
<evidence type="ECO:0000256" key="2">
    <source>
        <dbReference type="ARBA" id="ARBA00022723"/>
    </source>
</evidence>
<keyword evidence="3" id="KW-0863">Zinc-finger</keyword>
<dbReference type="Proteomes" id="UP001152484">
    <property type="component" value="Unassembled WGS sequence"/>
</dbReference>
<dbReference type="OrthoDB" id="685855at2759"/>
<dbReference type="GO" id="GO:0008270">
    <property type="term" value="F:zinc ion binding"/>
    <property type="evidence" value="ECO:0007669"/>
    <property type="project" value="UniProtKB-KW"/>
</dbReference>
<evidence type="ECO:0000256" key="4">
    <source>
        <dbReference type="PROSITE-ProRule" id="PRU01131"/>
    </source>
</evidence>
<evidence type="ECO:0000256" key="5">
    <source>
        <dbReference type="SAM" id="MobiDB-lite"/>
    </source>
</evidence>
<dbReference type="InterPro" id="IPR007650">
    <property type="entry name" value="Zf-FLZ_dom"/>
</dbReference>
<keyword evidence="2" id="KW-0479">Metal-binding</keyword>
<evidence type="ECO:0000256" key="3">
    <source>
        <dbReference type="ARBA" id="ARBA00022771"/>
    </source>
</evidence>
<dbReference type="AlphaFoldDB" id="A0A9P1E2U3"/>
<organism evidence="7 8">
    <name type="scientific">Cuscuta europaea</name>
    <name type="common">European dodder</name>
    <dbReference type="NCBI Taxonomy" id="41803"/>
    <lineage>
        <taxon>Eukaryota</taxon>
        <taxon>Viridiplantae</taxon>
        <taxon>Streptophyta</taxon>
        <taxon>Embryophyta</taxon>
        <taxon>Tracheophyta</taxon>
        <taxon>Spermatophyta</taxon>
        <taxon>Magnoliopsida</taxon>
        <taxon>eudicotyledons</taxon>
        <taxon>Gunneridae</taxon>
        <taxon>Pentapetalae</taxon>
        <taxon>asterids</taxon>
        <taxon>lamiids</taxon>
        <taxon>Solanales</taxon>
        <taxon>Convolvulaceae</taxon>
        <taxon>Cuscuteae</taxon>
        <taxon>Cuscuta</taxon>
        <taxon>Cuscuta subgen. Cuscuta</taxon>
    </lineage>
</organism>
<dbReference type="PROSITE" id="PS51795">
    <property type="entry name" value="ZF_FLZ"/>
    <property type="match status" value="1"/>
</dbReference>
<dbReference type="Pfam" id="PF04570">
    <property type="entry name" value="zf-FLZ"/>
    <property type="match status" value="1"/>
</dbReference>
<evidence type="ECO:0000313" key="7">
    <source>
        <dbReference type="EMBL" id="CAH9074136.1"/>
    </source>
</evidence>
<accession>A0A9P1E2U3</accession>
<comment type="caution">
    <text evidence="7">The sequence shown here is derived from an EMBL/GenBank/DDBJ whole genome shotgun (WGS) entry which is preliminary data.</text>
</comment>
<gene>
    <name evidence="7" type="ORF">CEURO_LOCUS5029</name>
</gene>
<dbReference type="EMBL" id="CAMAPE010000009">
    <property type="protein sequence ID" value="CAH9074136.1"/>
    <property type="molecule type" value="Genomic_DNA"/>
</dbReference>
<dbReference type="PANTHER" id="PTHR46868:SF3">
    <property type="entry name" value="FCS-LIKE ZINC FINGER 11"/>
    <property type="match status" value="1"/>
</dbReference>
<evidence type="ECO:0000259" key="6">
    <source>
        <dbReference type="PROSITE" id="PS51795"/>
    </source>
</evidence>
<reference evidence="7" key="1">
    <citation type="submission" date="2022-07" db="EMBL/GenBank/DDBJ databases">
        <authorList>
            <person name="Macas J."/>
            <person name="Novak P."/>
            <person name="Neumann P."/>
        </authorList>
    </citation>
    <scope>NUCLEOTIDE SEQUENCE</scope>
</reference>
<keyword evidence="3" id="KW-0862">Zinc</keyword>
<protein>
    <recommendedName>
        <fullName evidence="6">FLZ-type domain-containing protein</fullName>
    </recommendedName>
</protein>
<name>A0A9P1E2U3_CUSEU</name>
<keyword evidence="8" id="KW-1185">Reference proteome</keyword>
<proteinExistence type="inferred from homology"/>